<feature type="domain" description="RNA polymerase sigma factor 70 region 4 type 2" evidence="7">
    <location>
        <begin position="117"/>
        <end position="169"/>
    </location>
</feature>
<protein>
    <submittedName>
        <fullName evidence="8">Sigma-70 family RNA polymerase sigma factor</fullName>
    </submittedName>
</protein>
<reference evidence="8" key="1">
    <citation type="journal article" date="2020" name="mSystems">
        <title>Genome- and Community-Level Interaction Insights into Carbon Utilization and Element Cycling Functions of Hydrothermarchaeota in Hydrothermal Sediment.</title>
        <authorList>
            <person name="Zhou Z."/>
            <person name="Liu Y."/>
            <person name="Xu W."/>
            <person name="Pan J."/>
            <person name="Luo Z.H."/>
            <person name="Li M."/>
        </authorList>
    </citation>
    <scope>NUCLEOTIDE SEQUENCE [LARGE SCALE GENOMIC DNA]</scope>
    <source>
        <strain evidence="8">SpSt-381</strain>
    </source>
</reference>
<dbReference type="Gene3D" id="1.10.1740.10">
    <property type="match status" value="1"/>
</dbReference>
<proteinExistence type="inferred from homology"/>
<dbReference type="InterPro" id="IPR013324">
    <property type="entry name" value="RNA_pol_sigma_r3/r4-like"/>
</dbReference>
<dbReference type="EMBL" id="DSQF01000002">
    <property type="protein sequence ID" value="HGZ41983.1"/>
    <property type="molecule type" value="Genomic_DNA"/>
</dbReference>
<dbReference type="Pfam" id="PF08281">
    <property type="entry name" value="Sigma70_r4_2"/>
    <property type="match status" value="1"/>
</dbReference>
<dbReference type="InterPro" id="IPR039425">
    <property type="entry name" value="RNA_pol_sigma-70-like"/>
</dbReference>
<dbReference type="InterPro" id="IPR014284">
    <property type="entry name" value="RNA_pol_sigma-70_dom"/>
</dbReference>
<keyword evidence="3" id="KW-0731">Sigma factor</keyword>
<dbReference type="GO" id="GO:0003677">
    <property type="term" value="F:DNA binding"/>
    <property type="evidence" value="ECO:0007669"/>
    <property type="project" value="UniProtKB-KW"/>
</dbReference>
<dbReference type="PANTHER" id="PTHR43133">
    <property type="entry name" value="RNA POLYMERASE ECF-TYPE SIGMA FACTO"/>
    <property type="match status" value="1"/>
</dbReference>
<dbReference type="InterPro" id="IPR013249">
    <property type="entry name" value="RNA_pol_sigma70_r4_t2"/>
</dbReference>
<evidence type="ECO:0000259" key="6">
    <source>
        <dbReference type="Pfam" id="PF04542"/>
    </source>
</evidence>
<gene>
    <name evidence="8" type="ORF">ENR23_00920</name>
</gene>
<comment type="similarity">
    <text evidence="1">Belongs to the sigma-70 factor family. ECF subfamily.</text>
</comment>
<evidence type="ECO:0000259" key="7">
    <source>
        <dbReference type="Pfam" id="PF08281"/>
    </source>
</evidence>
<dbReference type="GO" id="GO:0006352">
    <property type="term" value="P:DNA-templated transcription initiation"/>
    <property type="evidence" value="ECO:0007669"/>
    <property type="project" value="InterPro"/>
</dbReference>
<feature type="domain" description="RNA polymerase sigma-70 region 2" evidence="6">
    <location>
        <begin position="24"/>
        <end position="90"/>
    </location>
</feature>
<evidence type="ECO:0000256" key="3">
    <source>
        <dbReference type="ARBA" id="ARBA00023082"/>
    </source>
</evidence>
<keyword evidence="5" id="KW-0804">Transcription</keyword>
<dbReference type="InterPro" id="IPR007627">
    <property type="entry name" value="RNA_pol_sigma70_r2"/>
</dbReference>
<comment type="caution">
    <text evidence="8">The sequence shown here is derived from an EMBL/GenBank/DDBJ whole genome shotgun (WGS) entry which is preliminary data.</text>
</comment>
<accession>A0A832I021</accession>
<evidence type="ECO:0000313" key="8">
    <source>
        <dbReference type="EMBL" id="HGZ41983.1"/>
    </source>
</evidence>
<dbReference type="SUPFAM" id="SSF88946">
    <property type="entry name" value="Sigma2 domain of RNA polymerase sigma factors"/>
    <property type="match status" value="1"/>
</dbReference>
<dbReference type="PANTHER" id="PTHR43133:SF8">
    <property type="entry name" value="RNA POLYMERASE SIGMA FACTOR HI_1459-RELATED"/>
    <property type="match status" value="1"/>
</dbReference>
<sequence>MTADRDASLVQRCLDGDGRAFESLVRVYEKVLFNVALRMTNDREDARDITQTVFLKAWRHLGTYDRRHKFFSWIYRILMNETLNALARRRPSEPLDERLVAREPWPDERAHELQVREQVHGALMTLTPEDRELIVLRHLLHHGYEEIAELKGVPARTVKSRLYTARQRLSHALRARGVHAS</sequence>
<evidence type="ECO:0000256" key="4">
    <source>
        <dbReference type="ARBA" id="ARBA00023125"/>
    </source>
</evidence>
<organism evidence="8">
    <name type="scientific">Eiseniibacteriota bacterium</name>
    <dbReference type="NCBI Taxonomy" id="2212470"/>
    <lineage>
        <taxon>Bacteria</taxon>
        <taxon>Candidatus Eiseniibacteriota</taxon>
    </lineage>
</organism>
<keyword evidence="4" id="KW-0238">DNA-binding</keyword>
<dbReference type="SUPFAM" id="SSF88659">
    <property type="entry name" value="Sigma3 and sigma4 domains of RNA polymerase sigma factors"/>
    <property type="match status" value="1"/>
</dbReference>
<dbReference type="Gene3D" id="1.10.10.10">
    <property type="entry name" value="Winged helix-like DNA-binding domain superfamily/Winged helix DNA-binding domain"/>
    <property type="match status" value="1"/>
</dbReference>
<evidence type="ECO:0000256" key="2">
    <source>
        <dbReference type="ARBA" id="ARBA00023015"/>
    </source>
</evidence>
<evidence type="ECO:0000256" key="1">
    <source>
        <dbReference type="ARBA" id="ARBA00010641"/>
    </source>
</evidence>
<dbReference type="InterPro" id="IPR013325">
    <property type="entry name" value="RNA_pol_sigma_r2"/>
</dbReference>
<dbReference type="NCBIfam" id="TIGR02937">
    <property type="entry name" value="sigma70-ECF"/>
    <property type="match status" value="1"/>
</dbReference>
<name>A0A832I021_UNCEI</name>
<dbReference type="GO" id="GO:0016987">
    <property type="term" value="F:sigma factor activity"/>
    <property type="evidence" value="ECO:0007669"/>
    <property type="project" value="UniProtKB-KW"/>
</dbReference>
<dbReference type="CDD" id="cd06171">
    <property type="entry name" value="Sigma70_r4"/>
    <property type="match status" value="1"/>
</dbReference>
<dbReference type="Pfam" id="PF04542">
    <property type="entry name" value="Sigma70_r2"/>
    <property type="match status" value="1"/>
</dbReference>
<dbReference type="InterPro" id="IPR036388">
    <property type="entry name" value="WH-like_DNA-bd_sf"/>
</dbReference>
<keyword evidence="2" id="KW-0805">Transcription regulation</keyword>
<dbReference type="AlphaFoldDB" id="A0A832I021"/>
<evidence type="ECO:0000256" key="5">
    <source>
        <dbReference type="ARBA" id="ARBA00023163"/>
    </source>
</evidence>